<name>A0A482Y2R0_9EURY</name>
<evidence type="ECO:0000256" key="2">
    <source>
        <dbReference type="SAM" id="Phobius"/>
    </source>
</evidence>
<feature type="transmembrane region" description="Helical" evidence="2">
    <location>
        <begin position="217"/>
        <end position="237"/>
    </location>
</feature>
<feature type="transmembrane region" description="Helical" evidence="2">
    <location>
        <begin position="504"/>
        <end position="525"/>
    </location>
</feature>
<dbReference type="EMBL" id="SHMR01000007">
    <property type="protein sequence ID" value="RZH67017.1"/>
    <property type="molecule type" value="Genomic_DNA"/>
</dbReference>
<feature type="compositionally biased region" description="Polar residues" evidence="1">
    <location>
        <begin position="401"/>
        <end position="426"/>
    </location>
</feature>
<accession>A0A482Y2R0</accession>
<feature type="transmembrane region" description="Helical" evidence="2">
    <location>
        <begin position="280"/>
        <end position="300"/>
    </location>
</feature>
<dbReference type="Proteomes" id="UP000292704">
    <property type="component" value="Unassembled WGS sequence"/>
</dbReference>
<dbReference type="PANTHER" id="PTHR37422:SF13">
    <property type="entry name" value="LIPOPOLYSACCHARIDE BIOSYNTHESIS PROTEIN PA4999-RELATED"/>
    <property type="match status" value="1"/>
</dbReference>
<sequence>MVFSGINSVFRPVSALALLIPLLISLYVGYRITVYIWRISDKKEQSDLAKETIGISIILAYFWLTPLFGMGLSTINVFPVPYLLAICATTCGLAIFLWHFDRVITGSLLGLLVLGTMHANLPAGSPTPFPGTTIREIPAVIAPLAIAAIPVIRSIYLGWRPRGSIPLIAFALSGILTIGAGTATHSIPVRWFVWSWLLAAAVFTVMQWAIENEKITIRTALSTIILTIVSHIFWAILQLRFGKLGMTHLGEAGKSVISRIEVPIIGILEIGSHVGGFAGYFRVLTALAVLLLPVAIVWSLQEESRGFTVGLVPILFALIITVSLSDTGRGAALLSIGCILVWLLVKRRETLTSHPPRRQIGVILIIVLAIATILTPVTAFAIDQSDSSSSDQSEVVGGNKKPSQNTGEDTSDTNQNNGTTPEQSDSMENDGRSDNSNGISSIIDTLGDVFDTSTLGSRVTQVVTGMKIWGSSPLFGIGYLNFVYRSLEYGLPVSTDGRGYPIHVTYVAILVETGIFGFIAFATWVVRVIKESFSSIGNLTGDDQLLAIGMAIGFLGTAAFAVFSPIVLYYMQFTYPFVMLCGAIVGLSAKSST</sequence>
<feature type="transmembrane region" description="Helical" evidence="2">
    <location>
        <begin position="360"/>
        <end position="382"/>
    </location>
</feature>
<organism evidence="3 4">
    <name type="scientific">Natrinema altunense</name>
    <dbReference type="NCBI Taxonomy" id="222984"/>
    <lineage>
        <taxon>Archaea</taxon>
        <taxon>Methanobacteriati</taxon>
        <taxon>Methanobacteriota</taxon>
        <taxon>Stenosarchaea group</taxon>
        <taxon>Halobacteria</taxon>
        <taxon>Halobacteriales</taxon>
        <taxon>Natrialbaceae</taxon>
        <taxon>Natrinema</taxon>
    </lineage>
</organism>
<feature type="transmembrane region" description="Helical" evidence="2">
    <location>
        <begin position="81"/>
        <end position="100"/>
    </location>
</feature>
<evidence type="ECO:0000313" key="3">
    <source>
        <dbReference type="EMBL" id="RZH67017.1"/>
    </source>
</evidence>
<keyword evidence="2" id="KW-0812">Transmembrane</keyword>
<evidence type="ECO:0000313" key="4">
    <source>
        <dbReference type="Proteomes" id="UP000292704"/>
    </source>
</evidence>
<gene>
    <name evidence="3" type="ORF">ELS17_14690</name>
</gene>
<dbReference type="RefSeq" id="WP_130171278.1">
    <property type="nucleotide sequence ID" value="NZ_SHMR01000007.1"/>
</dbReference>
<proteinExistence type="predicted"/>
<feature type="region of interest" description="Disordered" evidence="1">
    <location>
        <begin position="387"/>
        <end position="434"/>
    </location>
</feature>
<feature type="transmembrane region" description="Helical" evidence="2">
    <location>
        <begin position="12"/>
        <end position="32"/>
    </location>
</feature>
<comment type="caution">
    <text evidence="3">The sequence shown here is derived from an EMBL/GenBank/DDBJ whole genome shotgun (WGS) entry which is preliminary data.</text>
</comment>
<protein>
    <recommendedName>
        <fullName evidence="5">O-antigen ligase domain-containing protein</fullName>
    </recommendedName>
</protein>
<keyword evidence="2" id="KW-0472">Membrane</keyword>
<evidence type="ECO:0000256" key="1">
    <source>
        <dbReference type="SAM" id="MobiDB-lite"/>
    </source>
</evidence>
<feature type="transmembrane region" description="Helical" evidence="2">
    <location>
        <begin position="330"/>
        <end position="348"/>
    </location>
</feature>
<dbReference type="PANTHER" id="PTHR37422">
    <property type="entry name" value="TEICHURONIC ACID BIOSYNTHESIS PROTEIN TUAE"/>
    <property type="match status" value="1"/>
</dbReference>
<dbReference type="OrthoDB" id="214234at2157"/>
<feature type="transmembrane region" description="Helical" evidence="2">
    <location>
        <begin position="307"/>
        <end position="324"/>
    </location>
</feature>
<dbReference type="InterPro" id="IPR051533">
    <property type="entry name" value="WaaL-like"/>
</dbReference>
<feature type="transmembrane region" description="Helical" evidence="2">
    <location>
        <begin position="545"/>
        <end position="563"/>
    </location>
</feature>
<feature type="transmembrane region" description="Helical" evidence="2">
    <location>
        <begin position="165"/>
        <end position="185"/>
    </location>
</feature>
<feature type="transmembrane region" description="Helical" evidence="2">
    <location>
        <begin position="137"/>
        <end position="158"/>
    </location>
</feature>
<feature type="transmembrane region" description="Helical" evidence="2">
    <location>
        <begin position="53"/>
        <end position="75"/>
    </location>
</feature>
<reference evidence="3 4" key="1">
    <citation type="submission" date="2019-02" db="EMBL/GenBank/DDBJ databases">
        <title>Genome analysis provides insights into bioremediation potentialities and Haloocin production by Natrinema altunense strain 4.1R isolated from Chott Douz in Tunisian desert.</title>
        <authorList>
            <person name="Najjari A."/>
            <person name="Youssef N."/>
            <person name="Ben Dhia O."/>
            <person name="Ferjani R."/>
            <person name="El Hidri D."/>
            <person name="Ouzari H.I."/>
            <person name="Cherif A."/>
        </authorList>
    </citation>
    <scope>NUCLEOTIDE SEQUENCE [LARGE SCALE GENOMIC DNA]</scope>
    <source>
        <strain evidence="3 4">4.1R</strain>
    </source>
</reference>
<evidence type="ECO:0008006" key="5">
    <source>
        <dbReference type="Google" id="ProtNLM"/>
    </source>
</evidence>
<keyword evidence="2" id="KW-1133">Transmembrane helix</keyword>
<dbReference type="AlphaFoldDB" id="A0A482Y2R0"/>
<feature type="transmembrane region" description="Helical" evidence="2">
    <location>
        <begin position="107"/>
        <end position="125"/>
    </location>
</feature>
<feature type="transmembrane region" description="Helical" evidence="2">
    <location>
        <begin position="191"/>
        <end position="210"/>
    </location>
</feature>